<keyword evidence="2" id="KW-1185">Reference proteome</keyword>
<reference evidence="3" key="1">
    <citation type="submission" date="2016-06" db="UniProtKB">
        <authorList>
            <consortium name="WormBaseParasite"/>
        </authorList>
    </citation>
    <scope>IDENTIFICATION</scope>
</reference>
<evidence type="ECO:0000313" key="2">
    <source>
        <dbReference type="Proteomes" id="UP000271098"/>
    </source>
</evidence>
<reference evidence="1 2" key="2">
    <citation type="submission" date="2018-11" db="EMBL/GenBank/DDBJ databases">
        <authorList>
            <consortium name="Pathogen Informatics"/>
        </authorList>
    </citation>
    <scope>NUCLEOTIDE SEQUENCE [LARGE SCALE GENOMIC DNA]</scope>
</reference>
<gene>
    <name evidence="1" type="ORF">GPUH_LOCUS15676</name>
</gene>
<dbReference type="Proteomes" id="UP000271098">
    <property type="component" value="Unassembled WGS sequence"/>
</dbReference>
<evidence type="ECO:0000313" key="1">
    <source>
        <dbReference type="EMBL" id="VDN26447.1"/>
    </source>
</evidence>
<proteinExistence type="predicted"/>
<sequence length="114" mass="12850">MSNTKRTTASIAQQPFSDVYSQRDSVRSDDQTVTEQLRMRMANATIADPVDETHWYSPYGHCIDASNYMCANSAERQLVCKETDLPAESCIPKDRMKGQSIEIAFFAVTVFSSR</sequence>
<dbReference type="WBParaSite" id="GPUH_0001569801-mRNA-1">
    <property type="protein sequence ID" value="GPUH_0001569801-mRNA-1"/>
    <property type="gene ID" value="GPUH_0001569801"/>
</dbReference>
<accession>A0A183E3Y5</accession>
<organism evidence="3">
    <name type="scientific">Gongylonema pulchrum</name>
    <dbReference type="NCBI Taxonomy" id="637853"/>
    <lineage>
        <taxon>Eukaryota</taxon>
        <taxon>Metazoa</taxon>
        <taxon>Ecdysozoa</taxon>
        <taxon>Nematoda</taxon>
        <taxon>Chromadorea</taxon>
        <taxon>Rhabditida</taxon>
        <taxon>Spirurina</taxon>
        <taxon>Spiruromorpha</taxon>
        <taxon>Spiruroidea</taxon>
        <taxon>Gongylonematidae</taxon>
        <taxon>Gongylonema</taxon>
    </lineage>
</organism>
<dbReference type="AlphaFoldDB" id="A0A183E3Y5"/>
<protein>
    <submittedName>
        <fullName evidence="3">Kringle domain-containing protein</fullName>
    </submittedName>
</protein>
<name>A0A183E3Y5_9BILA</name>
<dbReference type="EMBL" id="UYRT01082764">
    <property type="protein sequence ID" value="VDN26447.1"/>
    <property type="molecule type" value="Genomic_DNA"/>
</dbReference>
<evidence type="ECO:0000313" key="3">
    <source>
        <dbReference type="WBParaSite" id="GPUH_0001569801-mRNA-1"/>
    </source>
</evidence>